<proteinExistence type="predicted"/>
<dbReference type="Pfam" id="PF17678">
    <property type="entry name" value="Glyco_hydro_92N"/>
    <property type="match status" value="1"/>
</dbReference>
<dbReference type="GO" id="GO:0005975">
    <property type="term" value="P:carbohydrate metabolic process"/>
    <property type="evidence" value="ECO:0007669"/>
    <property type="project" value="InterPro"/>
</dbReference>
<evidence type="ECO:0000313" key="2">
    <source>
        <dbReference type="Proteomes" id="UP000452235"/>
    </source>
</evidence>
<sequence length="800" mass="88549">MISRPSFAFISAIRLAQALNHAHLPPLPDDYDVLQYIDPLIGSANGGNVFAGASLPYGMAKAVADTDSESNQGGFAYDGSKITGFSSLHDSGTGGQPSLGNFPLFPYVSCRDDNVDGCVYPKKERKTTYQNNSVTATPGHFGLTMESGIRVDMTVAHHTSLLQFQFPSGNETKPLILLDLTDLSDTRQDNGTISVDAESGRMTGHATFLPSFGSGSYTPYFCADFRSAASVRDSGIFVNSRASTDVQDLTISRGINGYPLPGGAFIRFHAPPDNIIQARMGLSFISSEQACRNAETEIPHFDFNATRSAAVDLWRKKFAPIRVSRQGVDRSFLVNFYSGVYRTMINPQDYTGENPLWDSSEPYFDSFYCLWDSFRSQLPFLTIFDPESLTRMIRSLIDTQRHLGWLPDCRMSLCKGYTQGGSNADVVLADAFVKGISDQIDWEAGYRAVKKDADEEPYDWSNEGRGGLMSWKSLHYIPVEDFDYLGFGTMTRSVSRTLEYSYNDFTIAQIARGMNNSADAEKYEASSRNWENLFRADQRSVVNGSDTGFTGFVQPKYLNGTWGYQDPMTCSNLDTSGRSCSLQNNAAETFESSIWEYQFFVPHDMARLITRLGGPASFVRRLDYLHESGLTYIGNEPAFLTVFQYHYAGRPAKSTARAHAYIPAYFNTAPAGLPGNDDSGAMGSFIAMTMMGLFPNPGQNVYLILAPFFESVRITSPLTGKTATVRAVNFDPQYRNVYIQSVTLDGQPYTKNWVGHDFFTEGRELVVVLGRNESRWGTAPGDVPPSLSRSGMADFNFRGV</sequence>
<keyword evidence="2" id="KW-1185">Reference proteome</keyword>
<dbReference type="OrthoDB" id="449263at2759"/>
<dbReference type="EMBL" id="BLJY01000003">
    <property type="protein sequence ID" value="GFF14221.1"/>
    <property type="molecule type" value="Genomic_DNA"/>
</dbReference>
<dbReference type="InterPro" id="IPR050883">
    <property type="entry name" value="PNGase"/>
</dbReference>
<name>A0A5M3YW17_ASPTE</name>
<dbReference type="FunFam" id="3.30.2080.10:FF:000001">
    <property type="entry name" value="Alpha-1,2-mannosidase subfamily"/>
    <property type="match status" value="1"/>
</dbReference>
<dbReference type="Gene3D" id="3.30.2080.10">
    <property type="entry name" value="GH92 mannosidase domain"/>
    <property type="match status" value="1"/>
</dbReference>
<accession>A0A5M3YW17</accession>
<dbReference type="PANTHER" id="PTHR12143">
    <property type="entry name" value="PEPTIDE N-GLYCANASE PNGASE -RELATED"/>
    <property type="match status" value="1"/>
</dbReference>
<dbReference type="NCBIfam" id="TIGR01180">
    <property type="entry name" value="aman2_put"/>
    <property type="match status" value="1"/>
</dbReference>
<dbReference type="FunFam" id="1.20.1050.60:FF:000002">
    <property type="entry name" value="Glycosyl hydrolase family 92"/>
    <property type="match status" value="1"/>
</dbReference>
<gene>
    <name evidence="1" type="ORF">ATEIFO6365_0003027400</name>
</gene>
<dbReference type="Gene3D" id="1.20.1050.60">
    <property type="entry name" value="alpha-1,2-mannosidase"/>
    <property type="match status" value="1"/>
</dbReference>
<dbReference type="GO" id="GO:0005634">
    <property type="term" value="C:nucleus"/>
    <property type="evidence" value="ECO:0007669"/>
    <property type="project" value="TreeGrafter"/>
</dbReference>
<dbReference type="Proteomes" id="UP000452235">
    <property type="component" value="Unassembled WGS sequence"/>
</dbReference>
<dbReference type="GO" id="GO:0030246">
    <property type="term" value="F:carbohydrate binding"/>
    <property type="evidence" value="ECO:0007669"/>
    <property type="project" value="InterPro"/>
</dbReference>
<dbReference type="Gene3D" id="1.20.1610.10">
    <property type="entry name" value="alpha-1,2-mannosidases domains"/>
    <property type="match status" value="1"/>
</dbReference>
<reference evidence="1 2" key="1">
    <citation type="submission" date="2020-01" db="EMBL/GenBank/DDBJ databases">
        <title>Aspergillus terreus IFO 6365 whole genome shotgun sequence.</title>
        <authorList>
            <person name="Kanamasa S."/>
            <person name="Takahashi H."/>
        </authorList>
    </citation>
    <scope>NUCLEOTIDE SEQUENCE [LARGE SCALE GENOMIC DNA]</scope>
    <source>
        <strain evidence="1 2">IFO 6365</strain>
    </source>
</reference>
<dbReference type="GO" id="GO:0000224">
    <property type="term" value="F:peptide-N4-(N-acetyl-beta-glucosaminyl)asparagine amidase activity"/>
    <property type="evidence" value="ECO:0007669"/>
    <property type="project" value="TreeGrafter"/>
</dbReference>
<organism evidence="1 2">
    <name type="scientific">Aspergillus terreus</name>
    <dbReference type="NCBI Taxonomy" id="33178"/>
    <lineage>
        <taxon>Eukaryota</taxon>
        <taxon>Fungi</taxon>
        <taxon>Dikarya</taxon>
        <taxon>Ascomycota</taxon>
        <taxon>Pezizomycotina</taxon>
        <taxon>Eurotiomycetes</taxon>
        <taxon>Eurotiomycetidae</taxon>
        <taxon>Eurotiales</taxon>
        <taxon>Aspergillaceae</taxon>
        <taxon>Aspergillus</taxon>
        <taxon>Aspergillus subgen. Circumdati</taxon>
    </lineage>
</organism>
<comment type="caution">
    <text evidence="1">The sequence shown here is derived from an EMBL/GenBank/DDBJ whole genome shotgun (WGS) entry which is preliminary data.</text>
</comment>
<dbReference type="VEuPathDB" id="FungiDB:ATEG_00272"/>
<dbReference type="Pfam" id="PF07971">
    <property type="entry name" value="Glyco_hydro_92"/>
    <property type="match status" value="1"/>
</dbReference>
<dbReference type="InterPro" id="IPR014718">
    <property type="entry name" value="GH-type_carb-bd"/>
</dbReference>
<dbReference type="InterPro" id="IPR012939">
    <property type="entry name" value="Glyco_hydro_92"/>
</dbReference>
<dbReference type="InterPro" id="IPR008928">
    <property type="entry name" value="6-hairpin_glycosidase_sf"/>
</dbReference>
<dbReference type="FunFam" id="2.70.98.10:FF:000010">
    <property type="entry name" value="Alpha-1,2-mannosidase family protein"/>
    <property type="match status" value="1"/>
</dbReference>
<dbReference type="InterPro" id="IPR041371">
    <property type="entry name" value="GH92_N"/>
</dbReference>
<dbReference type="FunFam" id="1.20.1610.10:FF:000002">
    <property type="entry name" value="Alpha-1,2-mannosidase family protein"/>
    <property type="match status" value="1"/>
</dbReference>
<dbReference type="InterPro" id="IPR005887">
    <property type="entry name" value="GH92_a_mannosidase_put"/>
</dbReference>
<dbReference type="SUPFAM" id="SSF48208">
    <property type="entry name" value="Six-hairpin glycosidases"/>
    <property type="match status" value="1"/>
</dbReference>
<evidence type="ECO:0000313" key="1">
    <source>
        <dbReference type="EMBL" id="GFF14221.1"/>
    </source>
</evidence>
<dbReference type="AlphaFoldDB" id="A0A5M3YW17"/>
<dbReference type="PANTHER" id="PTHR12143:SF25">
    <property type="entry name" value="FAMILY PROTEIN, PUTATIVE (AFU_ORTHOLOGUE AFUA_1G10790)-RELATED"/>
    <property type="match status" value="1"/>
</dbReference>
<dbReference type="Gene3D" id="2.70.98.10">
    <property type="match status" value="1"/>
</dbReference>
<protein>
    <submittedName>
        <fullName evidence="1">Alpha-1,2-mannosidase family protein</fullName>
    </submittedName>
</protein>
<dbReference type="GO" id="GO:0005829">
    <property type="term" value="C:cytosol"/>
    <property type="evidence" value="ECO:0007669"/>
    <property type="project" value="TreeGrafter"/>
</dbReference>
<dbReference type="GO" id="GO:0006516">
    <property type="term" value="P:glycoprotein catabolic process"/>
    <property type="evidence" value="ECO:0007669"/>
    <property type="project" value="TreeGrafter"/>
</dbReference>